<dbReference type="AlphaFoldDB" id="A0A4W6D8R4"/>
<proteinExistence type="predicted"/>
<organism evidence="1 2">
    <name type="scientific">Lates calcarifer</name>
    <name type="common">Barramundi</name>
    <name type="synonym">Holocentrus calcarifer</name>
    <dbReference type="NCBI Taxonomy" id="8187"/>
    <lineage>
        <taxon>Eukaryota</taxon>
        <taxon>Metazoa</taxon>
        <taxon>Chordata</taxon>
        <taxon>Craniata</taxon>
        <taxon>Vertebrata</taxon>
        <taxon>Euteleostomi</taxon>
        <taxon>Actinopterygii</taxon>
        <taxon>Neopterygii</taxon>
        <taxon>Teleostei</taxon>
        <taxon>Neoteleostei</taxon>
        <taxon>Acanthomorphata</taxon>
        <taxon>Carangaria</taxon>
        <taxon>Carangaria incertae sedis</taxon>
        <taxon>Centropomidae</taxon>
        <taxon>Lates</taxon>
    </lineage>
</organism>
<sequence>MEAVLKNLASTAELLAAAAQTGVVEHWDKQTLSRAFHWAQYCEHLFSRFHDNPPHQLLVGLLNNPNLPTSVMKILFDSSPVDTQHNSSAVGADAEVQGVMLMERLGAVMSQDSEACRAEHFLDSVLQGCEGEAKHFCLVIAAALLTMENAAAETASQDFLLEWLQKKHSVLEHMCSALPTALLMDLAKEHVKFRDAYCDVLKNWASDMEYSINDGEWVQTSTNPTVSFQKLTEHFLALFEACPSLRDDVEKELNALKISDGDFDVRGLSVWGDLLSALNK</sequence>
<dbReference type="Pfam" id="PF11107">
    <property type="entry name" value="FANCF"/>
    <property type="match status" value="2"/>
</dbReference>
<dbReference type="PANTHER" id="PTHR14449:SF2">
    <property type="entry name" value="FANCONI ANEMIA GROUP F PROTEIN"/>
    <property type="match status" value="1"/>
</dbReference>
<evidence type="ECO:0000313" key="1">
    <source>
        <dbReference type="Ensembl" id="ENSLCAP00010021231.1"/>
    </source>
</evidence>
<protein>
    <submittedName>
        <fullName evidence="1">FA complementation group F</fullName>
    </submittedName>
</protein>
<name>A0A4W6D8R4_LATCA</name>
<dbReference type="Gene3D" id="1.25.40.490">
    <property type="match status" value="1"/>
</dbReference>
<reference evidence="1" key="2">
    <citation type="submission" date="2025-08" db="UniProtKB">
        <authorList>
            <consortium name="Ensembl"/>
        </authorList>
    </citation>
    <scope>IDENTIFICATION</scope>
</reference>
<dbReference type="GO" id="GO:0036297">
    <property type="term" value="P:interstrand cross-link repair"/>
    <property type="evidence" value="ECO:0007669"/>
    <property type="project" value="InterPro"/>
</dbReference>
<evidence type="ECO:0000313" key="2">
    <source>
        <dbReference type="Proteomes" id="UP000314980"/>
    </source>
</evidence>
<dbReference type="Proteomes" id="UP000314980">
    <property type="component" value="Unassembled WGS sequence"/>
</dbReference>
<reference evidence="2" key="1">
    <citation type="submission" date="2015-09" db="EMBL/GenBank/DDBJ databases">
        <authorList>
            <person name="Sai Rama Sridatta P."/>
        </authorList>
    </citation>
    <scope>NUCLEOTIDE SEQUENCE [LARGE SCALE GENOMIC DNA]</scope>
</reference>
<dbReference type="InterPro" id="IPR035428">
    <property type="entry name" value="FANCF"/>
</dbReference>
<dbReference type="GO" id="GO:0043240">
    <property type="term" value="C:Fanconi anaemia nuclear complex"/>
    <property type="evidence" value="ECO:0007669"/>
    <property type="project" value="InterPro"/>
</dbReference>
<accession>A0A4W6D8R4</accession>
<dbReference type="STRING" id="8187.ENSLCAP00010021231"/>
<dbReference type="GeneTree" id="ENSGT00390000005623"/>
<dbReference type="Ensembl" id="ENSLCAT00010021695.1">
    <property type="protein sequence ID" value="ENSLCAP00010021231.1"/>
    <property type="gene ID" value="ENSLCAG00010010003.1"/>
</dbReference>
<keyword evidence="2" id="KW-1185">Reference proteome</keyword>
<dbReference type="InterPro" id="IPR038505">
    <property type="entry name" value="FANCF_C_sf"/>
</dbReference>
<reference evidence="1" key="3">
    <citation type="submission" date="2025-09" db="UniProtKB">
        <authorList>
            <consortium name="Ensembl"/>
        </authorList>
    </citation>
    <scope>IDENTIFICATION</scope>
</reference>
<dbReference type="InParanoid" id="A0A4W6D8R4"/>
<dbReference type="PANTHER" id="PTHR14449">
    <property type="entry name" value="FANCONI ANEMIA GROUP F PROTEIN FANCF"/>
    <property type="match status" value="1"/>
</dbReference>